<dbReference type="OrthoDB" id="5305418at2759"/>
<accession>A0A423VD82</accession>
<feature type="region of interest" description="Disordered" evidence="1">
    <location>
        <begin position="395"/>
        <end position="441"/>
    </location>
</feature>
<dbReference type="InParanoid" id="A0A423VD82"/>
<keyword evidence="3" id="KW-1185">Reference proteome</keyword>
<name>A0A423VD82_9PEZI</name>
<feature type="compositionally biased region" description="Low complexity" evidence="1">
    <location>
        <begin position="20"/>
        <end position="35"/>
    </location>
</feature>
<dbReference type="EMBL" id="LKEB01000111">
    <property type="protein sequence ID" value="ROV88950.1"/>
    <property type="molecule type" value="Genomic_DNA"/>
</dbReference>
<evidence type="ECO:0000313" key="3">
    <source>
        <dbReference type="Proteomes" id="UP000285146"/>
    </source>
</evidence>
<dbReference type="AlphaFoldDB" id="A0A423VD82"/>
<evidence type="ECO:0000256" key="1">
    <source>
        <dbReference type="SAM" id="MobiDB-lite"/>
    </source>
</evidence>
<dbReference type="Proteomes" id="UP000285146">
    <property type="component" value="Unassembled WGS sequence"/>
</dbReference>
<comment type="caution">
    <text evidence="2">The sequence shown here is derived from an EMBL/GenBank/DDBJ whole genome shotgun (WGS) entry which is preliminary data.</text>
</comment>
<gene>
    <name evidence="2" type="ORF">VPNG_10195</name>
</gene>
<feature type="compositionally biased region" description="Polar residues" evidence="1">
    <location>
        <begin position="36"/>
        <end position="53"/>
    </location>
</feature>
<sequence length="791" mass="79341">MASLPAQHPRLALHLTDRALTPLISSSPSSLTSTSQQRQQHPHNNTSRKQSYPSKRPPVFSTSPPSDDDADLSSSPTSSSTSSPTSAAATAAAAAAARRSEEESALTNLTSTALSAYDAAKRLGKGAPLRTMVEYPDAGLVVLHSYMCPMSLTLGTPGRKASSDSLRTAAGAVHSFEEPTSATTLTGPVQGAADVGNVLPEVDSLACALGNTLGGELELLVDVLVRSGGTEAVQAELLVRVALPAHGGHDLNGQGGDAVGQDRQAVVLGLGVEHLEAGEGDNTGLDALLLELLDGVDGDAHLGTGGHQGDVGLLDVVHDVTTLGGLLDGGVLELGEVLSGQGQDRGSVLGGQGNVVSSAGLVAIGGAPHHAVGEGTEVGQSLDRLVGRTVLTKTDRVVGGDPDNTVLGERGQTHGTGGVGDEVEESTTVGDDGAVGGETVEDGTHSVLTDTVADVTSTVVAQTGGRGLEVDSLLPPGEVGASQICGTTNQLGDDVVYLLQNDLGQLSRSNGIVLGGVDGQGLLPALGKLIPEAAGKVLGLGLVLLAVLGEQLVPLLLLGGAGRRLLVAQLVDLLGNGEALLGVEAPLLLQLLDVISLEGGTVDTVGALVLRAEANDGPQLDQGGLALLLLGLLDGGLDGGQVAVTIGDLENLPAVGLVSLLNILSEGLVGVTVDGDVVVIPDGDQVAELQVTGQGGGLRGDTLHQATITEEAVCVVVDQVKAGLVVDSGSVSLADGETDGIADTLTKRTSGDLNTGGVMGLGMAGGDAVDVLRSARANVSAITVFREQRSH</sequence>
<dbReference type="Pfam" id="PF17233">
    <property type="entry name" value="DUF5308"/>
    <property type="match status" value="1"/>
</dbReference>
<organism evidence="2 3">
    <name type="scientific">Cytospora leucostoma</name>
    <dbReference type="NCBI Taxonomy" id="1230097"/>
    <lineage>
        <taxon>Eukaryota</taxon>
        <taxon>Fungi</taxon>
        <taxon>Dikarya</taxon>
        <taxon>Ascomycota</taxon>
        <taxon>Pezizomycotina</taxon>
        <taxon>Sordariomycetes</taxon>
        <taxon>Sordariomycetidae</taxon>
        <taxon>Diaporthales</taxon>
        <taxon>Cytosporaceae</taxon>
        <taxon>Cytospora</taxon>
    </lineage>
</organism>
<proteinExistence type="predicted"/>
<dbReference type="InterPro" id="IPR035186">
    <property type="entry name" value="DUF5308"/>
</dbReference>
<reference evidence="2 3" key="1">
    <citation type="submission" date="2015-09" db="EMBL/GenBank/DDBJ databases">
        <title>Host preference determinants of Valsa canker pathogens revealed by comparative genomics.</title>
        <authorList>
            <person name="Yin Z."/>
            <person name="Huang L."/>
        </authorList>
    </citation>
    <scope>NUCLEOTIDE SEQUENCE [LARGE SCALE GENOMIC DNA]</scope>
    <source>
        <strain evidence="2 3">SXYLt</strain>
    </source>
</reference>
<feature type="region of interest" description="Disordered" evidence="1">
    <location>
        <begin position="17"/>
        <end position="108"/>
    </location>
</feature>
<evidence type="ECO:0000313" key="2">
    <source>
        <dbReference type="EMBL" id="ROV88950.1"/>
    </source>
</evidence>
<feature type="compositionally biased region" description="Low complexity" evidence="1">
    <location>
        <begin position="72"/>
        <end position="97"/>
    </location>
</feature>
<protein>
    <submittedName>
        <fullName evidence="2">Uncharacterized protein</fullName>
    </submittedName>
</protein>